<feature type="transmembrane region" description="Helical" evidence="1">
    <location>
        <begin position="137"/>
        <end position="158"/>
    </location>
</feature>
<sequence length="252" mass="26861">MTSSKMDARITGVLFILATVSAVLGVLLYAPLLNDPDFLRSGQSHTHRVILGALFELILASAAVGTAITLFPYVKRQNESLALGYVSFRVLEATLIIVGVLSMLSYLTLRNQFMAAPAPHLPSFQTVGGLLLALHEWTFLLGPNFMLGINTLMCAFLLHQSRLVPRGIATLGLVGGALILTAAVLELFGVVRQLSPWGVALALPVAAYEMILAGWLITKGFRPTAIHHLESGPQASGSAAAQPMQTLYGTGK</sequence>
<evidence type="ECO:0000256" key="1">
    <source>
        <dbReference type="SAM" id="Phobius"/>
    </source>
</evidence>
<feature type="transmembrane region" description="Helical" evidence="1">
    <location>
        <begin position="170"/>
        <end position="191"/>
    </location>
</feature>
<dbReference type="Pfam" id="PF14329">
    <property type="entry name" value="DUF4386"/>
    <property type="match status" value="1"/>
</dbReference>
<keyword evidence="2" id="KW-0614">Plasmid</keyword>
<dbReference type="InterPro" id="IPR025495">
    <property type="entry name" value="DUF4386"/>
</dbReference>
<keyword evidence="1" id="KW-0472">Membrane</keyword>
<dbReference type="KEGG" id="ddr:Deide_3p02352"/>
<evidence type="ECO:0000313" key="3">
    <source>
        <dbReference type="Proteomes" id="UP000002208"/>
    </source>
</evidence>
<dbReference type="AlphaFoldDB" id="C1D3W7"/>
<dbReference type="OrthoDB" id="1176146at2"/>
<feature type="transmembrane region" description="Helical" evidence="1">
    <location>
        <begin position="197"/>
        <end position="217"/>
    </location>
</feature>
<dbReference type="EMBL" id="CP001117">
    <property type="protein sequence ID" value="ACO48196.2"/>
    <property type="molecule type" value="Genomic_DNA"/>
</dbReference>
<keyword evidence="1" id="KW-0812">Transmembrane</keyword>
<name>C1D3W7_DEIDV</name>
<protein>
    <recommendedName>
        <fullName evidence="4">DUF4386 domain-containing protein</fullName>
    </recommendedName>
</protein>
<feature type="transmembrane region" description="Helical" evidence="1">
    <location>
        <begin position="86"/>
        <end position="107"/>
    </location>
</feature>
<geneLocation type="plasmid" evidence="3">
    <name>pDeide3</name>
</geneLocation>
<accession>C1D3W7</accession>
<organism evidence="2 3">
    <name type="scientific">Deinococcus deserti (strain DSM 17065 / CIP 109153 / LMG 22923 / VCD115)</name>
    <dbReference type="NCBI Taxonomy" id="546414"/>
    <lineage>
        <taxon>Bacteria</taxon>
        <taxon>Thermotogati</taxon>
        <taxon>Deinococcota</taxon>
        <taxon>Deinococci</taxon>
        <taxon>Deinococcales</taxon>
        <taxon>Deinococcaceae</taxon>
        <taxon>Deinococcus</taxon>
    </lineage>
</organism>
<feature type="transmembrane region" description="Helical" evidence="1">
    <location>
        <begin position="50"/>
        <end position="74"/>
    </location>
</feature>
<proteinExistence type="predicted"/>
<dbReference type="RefSeq" id="WP_012695068.1">
    <property type="nucleotide sequence ID" value="NC_012528.1"/>
</dbReference>
<keyword evidence="1" id="KW-1133">Transmembrane helix</keyword>
<reference evidence="2 3" key="1">
    <citation type="journal article" date="2009" name="PLoS Genet.">
        <title>Alliance of proteomics and genomics to unravel the specificities of Sahara bacterium Deinococcus deserti.</title>
        <authorList>
            <person name="de Groot A."/>
            <person name="Dulermo R."/>
            <person name="Ortet P."/>
            <person name="Blanchard L."/>
            <person name="Guerin P."/>
            <person name="Fernandez B."/>
            <person name="Vacherie B."/>
            <person name="Dossat C."/>
            <person name="Jolivet E."/>
            <person name="Siguier P."/>
            <person name="Chandler M."/>
            <person name="Barakat M."/>
            <person name="Dedieu A."/>
            <person name="Barbe V."/>
            <person name="Heulin T."/>
            <person name="Sommer S."/>
            <person name="Achouak W."/>
            <person name="Armengaud J."/>
        </authorList>
    </citation>
    <scope>NUCLEOTIDE SEQUENCE [LARGE SCALE GENOMIC DNA]</scope>
    <source>
        <strain evidence="3">DSM 17065 / CIP 109153 / LMG 22923 / VCD115</strain>
        <plasmid evidence="3">pDeide3</plasmid>
    </source>
</reference>
<keyword evidence="3" id="KW-1185">Reference proteome</keyword>
<feature type="transmembrane region" description="Helical" evidence="1">
    <location>
        <begin position="12"/>
        <end position="30"/>
    </location>
</feature>
<gene>
    <name evidence="2" type="ordered locus">Deide_3p02352</name>
</gene>
<evidence type="ECO:0000313" key="2">
    <source>
        <dbReference type="EMBL" id="ACO48196.2"/>
    </source>
</evidence>
<evidence type="ECO:0008006" key="4">
    <source>
        <dbReference type="Google" id="ProtNLM"/>
    </source>
</evidence>
<dbReference type="Proteomes" id="UP000002208">
    <property type="component" value="Plasmid 3"/>
</dbReference>
<dbReference type="HOGENOM" id="CLU_075044_0_0_0"/>